<sequence>MGVSTGPSLMLSGTLVVLCFAGMQMYRVQLASSEYMTILGGFVGSVFIFSMVALYYINKISQTKYQAAVPVQTPKSQKKKR</sequence>
<dbReference type="InterPro" id="IPR018614">
    <property type="entry name" value="KRTCAP2"/>
</dbReference>
<gene>
    <name evidence="7" type="ORF">MAR_024238</name>
</gene>
<name>A0ABY7DU39_MYAAR</name>
<evidence type="ECO:0000256" key="3">
    <source>
        <dbReference type="ARBA" id="ARBA00022692"/>
    </source>
</evidence>
<dbReference type="PANTHER" id="PTHR32001">
    <property type="entry name" value="KERATINOCYTE-ASSOCIATED PROTEIN 2"/>
    <property type="match status" value="1"/>
</dbReference>
<dbReference type="Pfam" id="PF09775">
    <property type="entry name" value="Keratin_assoc"/>
    <property type="match status" value="1"/>
</dbReference>
<dbReference type="EMBL" id="CP111014">
    <property type="protein sequence ID" value="WAQ99865.1"/>
    <property type="molecule type" value="Genomic_DNA"/>
</dbReference>
<evidence type="ECO:0000313" key="8">
    <source>
        <dbReference type="Proteomes" id="UP001164746"/>
    </source>
</evidence>
<keyword evidence="4 6" id="KW-1133">Transmembrane helix</keyword>
<keyword evidence="8" id="KW-1185">Reference proteome</keyword>
<evidence type="ECO:0000256" key="4">
    <source>
        <dbReference type="ARBA" id="ARBA00022989"/>
    </source>
</evidence>
<dbReference type="Proteomes" id="UP001164746">
    <property type="component" value="Chromosome 3"/>
</dbReference>
<keyword evidence="5 6" id="KW-0472">Membrane</keyword>
<organism evidence="7 8">
    <name type="scientific">Mya arenaria</name>
    <name type="common">Soft-shell clam</name>
    <dbReference type="NCBI Taxonomy" id="6604"/>
    <lineage>
        <taxon>Eukaryota</taxon>
        <taxon>Metazoa</taxon>
        <taxon>Spiralia</taxon>
        <taxon>Lophotrochozoa</taxon>
        <taxon>Mollusca</taxon>
        <taxon>Bivalvia</taxon>
        <taxon>Autobranchia</taxon>
        <taxon>Heteroconchia</taxon>
        <taxon>Euheterodonta</taxon>
        <taxon>Imparidentia</taxon>
        <taxon>Neoheterodontei</taxon>
        <taxon>Myida</taxon>
        <taxon>Myoidea</taxon>
        <taxon>Myidae</taxon>
        <taxon>Mya</taxon>
    </lineage>
</organism>
<protein>
    <submittedName>
        <fullName evidence="7">KTAP2-like protein</fullName>
    </submittedName>
</protein>
<comment type="similarity">
    <text evidence="2">Belongs to the KRTCAP2 family.</text>
</comment>
<evidence type="ECO:0000256" key="1">
    <source>
        <dbReference type="ARBA" id="ARBA00004141"/>
    </source>
</evidence>
<evidence type="ECO:0000256" key="2">
    <source>
        <dbReference type="ARBA" id="ARBA00007279"/>
    </source>
</evidence>
<proteinExistence type="inferred from homology"/>
<reference evidence="7" key="1">
    <citation type="submission" date="2022-11" db="EMBL/GenBank/DDBJ databases">
        <title>Centuries of genome instability and evolution in soft-shell clam transmissible cancer (bioRxiv).</title>
        <authorList>
            <person name="Hart S.F.M."/>
            <person name="Yonemitsu M.A."/>
            <person name="Giersch R.M."/>
            <person name="Beal B.F."/>
            <person name="Arriagada G."/>
            <person name="Davis B.W."/>
            <person name="Ostrander E.A."/>
            <person name="Goff S.P."/>
            <person name="Metzger M.J."/>
        </authorList>
    </citation>
    <scope>NUCLEOTIDE SEQUENCE</scope>
    <source>
        <strain evidence="7">MELC-2E11</strain>
        <tissue evidence="7">Siphon/mantle</tissue>
    </source>
</reference>
<evidence type="ECO:0000313" key="7">
    <source>
        <dbReference type="EMBL" id="WAQ99865.1"/>
    </source>
</evidence>
<feature type="transmembrane region" description="Helical" evidence="6">
    <location>
        <begin position="35"/>
        <end position="57"/>
    </location>
</feature>
<comment type="subcellular location">
    <subcellularLocation>
        <location evidence="1">Membrane</location>
        <topology evidence="1">Multi-pass membrane protein</topology>
    </subcellularLocation>
</comment>
<evidence type="ECO:0000256" key="6">
    <source>
        <dbReference type="SAM" id="Phobius"/>
    </source>
</evidence>
<feature type="transmembrane region" description="Helical" evidence="6">
    <location>
        <begin position="6"/>
        <end position="23"/>
    </location>
</feature>
<dbReference type="PANTHER" id="PTHR32001:SF1">
    <property type="entry name" value="KERATINOCYTE-ASSOCIATED PROTEIN 2"/>
    <property type="match status" value="1"/>
</dbReference>
<evidence type="ECO:0000256" key="5">
    <source>
        <dbReference type="ARBA" id="ARBA00023136"/>
    </source>
</evidence>
<accession>A0ABY7DU39</accession>
<keyword evidence="3 6" id="KW-0812">Transmembrane</keyword>